<dbReference type="AlphaFoldDB" id="A0A127K6N9"/>
<proteinExistence type="predicted"/>
<dbReference type="RefSeq" id="WP_038012110.1">
    <property type="nucleotide sequence ID" value="NZ_CP014646.1"/>
</dbReference>
<sequence>MPYVERNSSGEIISARLVPSATADEWVEPGSAELAALTGISPPKPDPGNVRASLEHSDQGLIRVLEDLIDTLLAKDVICFTDLPLPAQNRLLQRRSLRDSLNRNADLLDDDSGLL</sequence>
<dbReference type="EMBL" id="CP014646">
    <property type="protein sequence ID" value="AMO37589.1"/>
    <property type="molecule type" value="Genomic_DNA"/>
</dbReference>
<gene>
    <name evidence="1" type="ORF">AC731_011935</name>
</gene>
<reference evidence="2" key="1">
    <citation type="submission" date="2016-03" db="EMBL/GenBank/DDBJ databases">
        <authorList>
            <person name="Ma C."/>
            <person name="Zhou S."/>
            <person name="Yang G."/>
        </authorList>
    </citation>
    <scope>NUCLEOTIDE SEQUENCE [LARGE SCALE GENOMIC DNA]</scope>
    <source>
        <strain evidence="2">SgZ-1</strain>
    </source>
</reference>
<dbReference type="Proteomes" id="UP000036902">
    <property type="component" value="Chromosome"/>
</dbReference>
<organism evidence="1 2">
    <name type="scientific">Thauera humireducens</name>
    <dbReference type="NCBI Taxonomy" id="1134435"/>
    <lineage>
        <taxon>Bacteria</taxon>
        <taxon>Pseudomonadati</taxon>
        <taxon>Pseudomonadota</taxon>
        <taxon>Betaproteobacteria</taxon>
        <taxon>Rhodocyclales</taxon>
        <taxon>Zoogloeaceae</taxon>
        <taxon>Thauera</taxon>
    </lineage>
</organism>
<name>A0A127K6N9_9RHOO</name>
<keyword evidence="2" id="KW-1185">Reference proteome</keyword>
<protein>
    <recommendedName>
        <fullName evidence="3">Tryptophan synthase subunit beta like protein</fullName>
    </recommendedName>
</protein>
<accession>A0A127K6N9</accession>
<evidence type="ECO:0000313" key="2">
    <source>
        <dbReference type="Proteomes" id="UP000036902"/>
    </source>
</evidence>
<evidence type="ECO:0008006" key="3">
    <source>
        <dbReference type="Google" id="ProtNLM"/>
    </source>
</evidence>
<dbReference type="KEGG" id="thu:AC731_011935"/>
<evidence type="ECO:0000313" key="1">
    <source>
        <dbReference type="EMBL" id="AMO37589.1"/>
    </source>
</evidence>
<dbReference type="STRING" id="1134435.AC731_011935"/>